<feature type="region of interest" description="Disordered" evidence="1">
    <location>
        <begin position="1"/>
        <end position="37"/>
    </location>
</feature>
<reference evidence="2 3" key="1">
    <citation type="submission" date="2015-03" db="EMBL/GenBank/DDBJ databases">
        <authorList>
            <person name="Murphy D."/>
        </authorList>
    </citation>
    <scope>NUCLEOTIDE SEQUENCE [LARGE SCALE GENOMIC DNA]</scope>
    <source>
        <strain evidence="2 3">D16</strain>
    </source>
</reference>
<gene>
    <name evidence="2" type="ORF">BN970_02104</name>
</gene>
<protein>
    <submittedName>
        <fullName evidence="2">Uncharacterized protein</fullName>
    </submittedName>
</protein>
<organism evidence="2 3">
    <name type="scientific">Mycolicibacterium conceptionense</name>
    <dbReference type="NCBI Taxonomy" id="451644"/>
    <lineage>
        <taxon>Bacteria</taxon>
        <taxon>Bacillati</taxon>
        <taxon>Actinomycetota</taxon>
        <taxon>Actinomycetes</taxon>
        <taxon>Mycobacteriales</taxon>
        <taxon>Mycobacteriaceae</taxon>
        <taxon>Mycolicibacterium</taxon>
    </lineage>
</organism>
<name>A0A0U1D943_9MYCO</name>
<accession>A0A0U1D943</accession>
<dbReference type="Proteomes" id="UP000182227">
    <property type="component" value="Unassembled WGS sequence"/>
</dbReference>
<evidence type="ECO:0000313" key="2">
    <source>
        <dbReference type="EMBL" id="CQD10609.1"/>
    </source>
</evidence>
<sequence length="37" mass="3972">MGHDPRAKNWAGFGNKTAESPVDQIDNKLSDIDSSLG</sequence>
<proteinExistence type="predicted"/>
<dbReference type="EMBL" id="CTEF01000001">
    <property type="protein sequence ID" value="CQD10609.1"/>
    <property type="molecule type" value="Genomic_DNA"/>
</dbReference>
<dbReference type="AlphaFoldDB" id="A0A0U1D943"/>
<evidence type="ECO:0000256" key="1">
    <source>
        <dbReference type="SAM" id="MobiDB-lite"/>
    </source>
</evidence>
<evidence type="ECO:0000313" key="3">
    <source>
        <dbReference type="Proteomes" id="UP000182227"/>
    </source>
</evidence>